<organism evidence="5 6">
    <name type="scientific">Haemophilus paracuniculus</name>
    <dbReference type="NCBI Taxonomy" id="734"/>
    <lineage>
        <taxon>Bacteria</taxon>
        <taxon>Pseudomonadati</taxon>
        <taxon>Pseudomonadota</taxon>
        <taxon>Gammaproteobacteria</taxon>
        <taxon>Pasteurellales</taxon>
        <taxon>Pasteurellaceae</taxon>
        <taxon>Haemophilus</taxon>
    </lineage>
</organism>
<dbReference type="Proteomes" id="UP000190867">
    <property type="component" value="Unassembled WGS sequence"/>
</dbReference>
<feature type="short sequence motif" description="Important for interaction with partner proteins" evidence="2">
    <location>
        <begin position="140"/>
        <end position="145"/>
    </location>
</feature>
<comment type="function">
    <text evidence="2">Plays an important role in DNA replication, recombination and repair. Binds to ssDNA and to an array of partner proteins to recruit them to their sites of action during DNA metabolism.</text>
</comment>
<comment type="caution">
    <text evidence="5">The sequence shown here is derived from an EMBL/GenBank/DDBJ whole genome shotgun (WGS) entry which is preliminary data.</text>
</comment>
<dbReference type="EMBL" id="MUYA01000001">
    <property type="protein sequence ID" value="OOS00855.1"/>
    <property type="molecule type" value="Genomic_DNA"/>
</dbReference>
<evidence type="ECO:0000256" key="1">
    <source>
        <dbReference type="ARBA" id="ARBA00023125"/>
    </source>
</evidence>
<dbReference type="RefSeq" id="WP_078235824.1">
    <property type="nucleotide sequence ID" value="NZ_MUYA01000001.1"/>
</dbReference>
<dbReference type="PIRSF" id="PIRSF002070">
    <property type="entry name" value="SSB"/>
    <property type="match status" value="1"/>
</dbReference>
<comment type="subunit">
    <text evidence="2">Homotetramer.</text>
</comment>
<evidence type="ECO:0000313" key="6">
    <source>
        <dbReference type="Proteomes" id="UP000190867"/>
    </source>
</evidence>
<keyword evidence="2" id="KW-0233">DNA recombination</keyword>
<dbReference type="HAMAP" id="MF_00984">
    <property type="entry name" value="SSB"/>
    <property type="match status" value="1"/>
</dbReference>
<accession>A0A1T0AVI7</accession>
<dbReference type="InterPro" id="IPR000424">
    <property type="entry name" value="Primosome_PriB/ssb"/>
</dbReference>
<gene>
    <name evidence="5" type="ORF">B0187_00755</name>
</gene>
<dbReference type="Gene3D" id="2.40.50.140">
    <property type="entry name" value="Nucleic acid-binding proteins"/>
    <property type="match status" value="1"/>
</dbReference>
<dbReference type="OrthoDB" id="9809878at2"/>
<proteinExistence type="inferred from homology"/>
<dbReference type="InterPro" id="IPR012340">
    <property type="entry name" value="NA-bd_OB-fold"/>
</dbReference>
<dbReference type="InterPro" id="IPR011344">
    <property type="entry name" value="ssDNA-bd"/>
</dbReference>
<keyword evidence="2" id="KW-0227">DNA damage</keyword>
<dbReference type="SUPFAM" id="SSF50249">
    <property type="entry name" value="Nucleic acid-binding proteins"/>
    <property type="match status" value="1"/>
</dbReference>
<dbReference type="PROSITE" id="PS50935">
    <property type="entry name" value="SSB"/>
    <property type="match status" value="1"/>
</dbReference>
<name>A0A1T0AVI7_9PAST</name>
<dbReference type="GO" id="GO:0003697">
    <property type="term" value="F:single-stranded DNA binding"/>
    <property type="evidence" value="ECO:0007669"/>
    <property type="project" value="UniProtKB-UniRule"/>
</dbReference>
<dbReference type="GO" id="GO:0006281">
    <property type="term" value="P:DNA repair"/>
    <property type="evidence" value="ECO:0007669"/>
    <property type="project" value="UniProtKB-UniRule"/>
</dbReference>
<keyword evidence="2" id="KW-0235">DNA replication</keyword>
<dbReference type="GO" id="GO:0006310">
    <property type="term" value="P:DNA recombination"/>
    <property type="evidence" value="ECO:0007669"/>
    <property type="project" value="UniProtKB-UniRule"/>
</dbReference>
<dbReference type="Pfam" id="PF00436">
    <property type="entry name" value="SSB"/>
    <property type="match status" value="1"/>
</dbReference>
<comment type="caution">
    <text evidence="2">Lacks conserved residue(s) required for the propagation of feature annotation.</text>
</comment>
<evidence type="ECO:0000313" key="5">
    <source>
        <dbReference type="EMBL" id="OOS00855.1"/>
    </source>
</evidence>
<keyword evidence="2" id="KW-0234">DNA repair</keyword>
<sequence>MAGVNQVIIIGNLGNDPEMRTMPSGEAIAVLSVATSRQWTDKKSGEKKETTEWHRIILFRALAEVAGKYLRKGSKVYIRGYLRTNKWQDPQTGQDRYTTEIIGEELQMLDRRPDNDTSSVPAQTATTAPNQPVPQHSFTDDDIPF</sequence>
<dbReference type="NCBIfam" id="TIGR00621">
    <property type="entry name" value="ssb"/>
    <property type="match status" value="1"/>
</dbReference>
<dbReference type="STRING" id="734.B0187_00755"/>
<dbReference type="GO" id="GO:0006260">
    <property type="term" value="P:DNA replication"/>
    <property type="evidence" value="ECO:0007669"/>
    <property type="project" value="UniProtKB-UniRule"/>
</dbReference>
<feature type="compositionally biased region" description="Polar residues" evidence="4">
    <location>
        <begin position="116"/>
        <end position="137"/>
    </location>
</feature>
<evidence type="ECO:0000256" key="4">
    <source>
        <dbReference type="SAM" id="MobiDB-lite"/>
    </source>
</evidence>
<dbReference type="PANTHER" id="PTHR10302">
    <property type="entry name" value="SINGLE-STRANDED DNA-BINDING PROTEIN"/>
    <property type="match status" value="1"/>
</dbReference>
<feature type="region of interest" description="Disordered" evidence="4">
    <location>
        <begin position="108"/>
        <end position="145"/>
    </location>
</feature>
<reference evidence="5 6" key="1">
    <citation type="submission" date="2017-02" db="EMBL/GenBank/DDBJ databases">
        <title>Draft genome sequence of Haemophilus paracuniculus CCUG 43573 type strain.</title>
        <authorList>
            <person name="Engstrom-Jakobsson H."/>
            <person name="Salva-Serra F."/>
            <person name="Thorell K."/>
            <person name="Gonzales-Siles L."/>
            <person name="Karlsson R."/>
            <person name="Boulund F."/>
            <person name="Engstrand L."/>
            <person name="Kristiansson E."/>
            <person name="Moore E."/>
        </authorList>
    </citation>
    <scope>NUCLEOTIDE SEQUENCE [LARGE SCALE GENOMIC DNA]</scope>
    <source>
        <strain evidence="5 6">CCUG 43573</strain>
    </source>
</reference>
<dbReference type="AlphaFoldDB" id="A0A1T0AVI7"/>
<keyword evidence="1 2" id="KW-0238">DNA-binding</keyword>
<keyword evidence="6" id="KW-1185">Reference proteome</keyword>
<dbReference type="CDD" id="cd04496">
    <property type="entry name" value="SSB_OBF"/>
    <property type="match status" value="1"/>
</dbReference>
<evidence type="ECO:0000256" key="2">
    <source>
        <dbReference type="HAMAP-Rule" id="MF_00984"/>
    </source>
</evidence>
<dbReference type="GO" id="GO:0009295">
    <property type="term" value="C:nucleoid"/>
    <property type="evidence" value="ECO:0007669"/>
    <property type="project" value="TreeGrafter"/>
</dbReference>
<protein>
    <recommendedName>
        <fullName evidence="2 3">Single-stranded DNA-binding protein</fullName>
        <shortName evidence="2">SSB</shortName>
    </recommendedName>
</protein>
<dbReference type="PANTHER" id="PTHR10302:SF27">
    <property type="entry name" value="SINGLE-STRANDED DNA-BINDING PROTEIN"/>
    <property type="match status" value="1"/>
</dbReference>
<evidence type="ECO:0000256" key="3">
    <source>
        <dbReference type="PIRNR" id="PIRNR002070"/>
    </source>
</evidence>